<feature type="transmembrane region" description="Helical" evidence="10">
    <location>
        <begin position="205"/>
        <end position="224"/>
    </location>
</feature>
<evidence type="ECO:0000256" key="1">
    <source>
        <dbReference type="ARBA" id="ARBA00004141"/>
    </source>
</evidence>
<evidence type="ECO:0000256" key="4">
    <source>
        <dbReference type="ARBA" id="ARBA00022832"/>
    </source>
</evidence>
<keyword evidence="6" id="KW-0560">Oxidoreductase</keyword>
<dbReference type="Proteomes" id="UP000233564">
    <property type="component" value="Unassembled WGS sequence"/>
</dbReference>
<keyword evidence="5 10" id="KW-1133">Transmembrane helix</keyword>
<dbReference type="Pfam" id="PF00487">
    <property type="entry name" value="FA_desaturase"/>
    <property type="match status" value="1"/>
</dbReference>
<dbReference type="GO" id="GO:0016717">
    <property type="term" value="F:oxidoreductase activity, acting on paired donors, with oxidation of a pair of donors resulting in the reduction of molecular oxygen to two molecules of water"/>
    <property type="evidence" value="ECO:0007669"/>
    <property type="project" value="InterPro"/>
</dbReference>
<keyword evidence="7" id="KW-0408">Iron</keyword>
<evidence type="ECO:0000313" key="12">
    <source>
        <dbReference type="EMBL" id="PKH15044.1"/>
    </source>
</evidence>
<keyword evidence="9 10" id="KW-0472">Membrane</keyword>
<dbReference type="PANTHER" id="PTHR11351:SF3">
    <property type="entry name" value="BLL4393 PROTEIN"/>
    <property type="match status" value="1"/>
</dbReference>
<protein>
    <submittedName>
        <fullName evidence="12">Acyl-CoA desaturase</fullName>
    </submittedName>
</protein>
<comment type="caution">
    <text evidence="12">The sequence shown here is derived from an EMBL/GenBank/DDBJ whole genome shotgun (WGS) entry which is preliminary data.</text>
</comment>
<evidence type="ECO:0000256" key="6">
    <source>
        <dbReference type="ARBA" id="ARBA00023002"/>
    </source>
</evidence>
<evidence type="ECO:0000256" key="10">
    <source>
        <dbReference type="SAM" id="Phobius"/>
    </source>
</evidence>
<dbReference type="GO" id="GO:0006631">
    <property type="term" value="P:fatty acid metabolic process"/>
    <property type="evidence" value="ECO:0007669"/>
    <property type="project" value="UniProtKB-KW"/>
</dbReference>
<dbReference type="EMBL" id="NVXX01000045">
    <property type="protein sequence ID" value="PKH15044.1"/>
    <property type="molecule type" value="Genomic_DNA"/>
</dbReference>
<feature type="transmembrane region" description="Helical" evidence="10">
    <location>
        <begin position="108"/>
        <end position="128"/>
    </location>
</feature>
<feature type="transmembrane region" description="Helical" evidence="10">
    <location>
        <begin position="73"/>
        <end position="96"/>
    </location>
</feature>
<feature type="domain" description="Fatty acid desaturase" evidence="11">
    <location>
        <begin position="76"/>
        <end position="309"/>
    </location>
</feature>
<evidence type="ECO:0000313" key="13">
    <source>
        <dbReference type="Proteomes" id="UP000233564"/>
    </source>
</evidence>
<gene>
    <name evidence="12" type="ORF">CIB54_23580</name>
</gene>
<feature type="transmembrane region" description="Helical" evidence="10">
    <location>
        <begin position="41"/>
        <end position="67"/>
    </location>
</feature>
<accession>A0A2N1DXB8</accession>
<dbReference type="InterPro" id="IPR015876">
    <property type="entry name" value="Acyl-CoA_DS"/>
</dbReference>
<keyword evidence="8" id="KW-0443">Lipid metabolism</keyword>
<evidence type="ECO:0000256" key="2">
    <source>
        <dbReference type="ARBA" id="ARBA00008749"/>
    </source>
</evidence>
<reference evidence="12 13" key="1">
    <citation type="submission" date="2017-08" db="EMBL/GenBank/DDBJ databases">
        <authorList>
            <person name="de Groot N.N."/>
        </authorList>
    </citation>
    <scope>NUCLEOTIDE SEQUENCE [LARGE SCALE GENOMIC DNA]</scope>
    <source>
        <strain evidence="12 13">PfR 37</strain>
    </source>
</reference>
<dbReference type="RefSeq" id="WP_083217978.1">
    <property type="nucleotide sequence ID" value="NZ_JACYMZ010000015.1"/>
</dbReference>
<evidence type="ECO:0000256" key="7">
    <source>
        <dbReference type="ARBA" id="ARBA00023004"/>
    </source>
</evidence>
<proteinExistence type="inferred from homology"/>
<evidence type="ECO:0000259" key="11">
    <source>
        <dbReference type="Pfam" id="PF00487"/>
    </source>
</evidence>
<feature type="transmembrane region" description="Helical" evidence="10">
    <location>
        <begin position="231"/>
        <end position="253"/>
    </location>
</feature>
<name>A0A2N1DXB8_PSEFL</name>
<evidence type="ECO:0000256" key="5">
    <source>
        <dbReference type="ARBA" id="ARBA00022989"/>
    </source>
</evidence>
<dbReference type="AlphaFoldDB" id="A0A2N1DXB8"/>
<evidence type="ECO:0000256" key="8">
    <source>
        <dbReference type="ARBA" id="ARBA00023098"/>
    </source>
</evidence>
<comment type="subcellular location">
    <subcellularLocation>
        <location evidence="1">Membrane</location>
        <topology evidence="1">Multi-pass membrane protein</topology>
    </subcellularLocation>
</comment>
<dbReference type="PANTHER" id="PTHR11351">
    <property type="entry name" value="ACYL-COA DESATURASE"/>
    <property type="match status" value="1"/>
</dbReference>
<keyword evidence="3 10" id="KW-0812">Transmembrane</keyword>
<dbReference type="GO" id="GO:0016020">
    <property type="term" value="C:membrane"/>
    <property type="evidence" value="ECO:0007669"/>
    <property type="project" value="UniProtKB-SubCell"/>
</dbReference>
<organism evidence="12 13">
    <name type="scientific">Pseudomonas fluorescens</name>
    <dbReference type="NCBI Taxonomy" id="294"/>
    <lineage>
        <taxon>Bacteria</taxon>
        <taxon>Pseudomonadati</taxon>
        <taxon>Pseudomonadota</taxon>
        <taxon>Gammaproteobacteria</taxon>
        <taxon>Pseudomonadales</taxon>
        <taxon>Pseudomonadaceae</taxon>
        <taxon>Pseudomonas</taxon>
    </lineage>
</organism>
<dbReference type="CDD" id="cd03505">
    <property type="entry name" value="Delta9-FADS-like"/>
    <property type="match status" value="1"/>
</dbReference>
<keyword evidence="4" id="KW-0276">Fatty acid metabolism</keyword>
<evidence type="ECO:0000256" key="9">
    <source>
        <dbReference type="ARBA" id="ARBA00023136"/>
    </source>
</evidence>
<comment type="similarity">
    <text evidence="2">Belongs to the fatty acid desaturase type 2 family.</text>
</comment>
<dbReference type="InterPro" id="IPR005804">
    <property type="entry name" value="FA_desaturase_dom"/>
</dbReference>
<sequence>MKRVPSLPDEHELDLPGIEQQYDGPLARRFEQPQSRMIDRVLAGVVTFVPVIAVMLAIYLHVIGWYQIGMVEIGMLLMMHAIAVCGVELGFHRLFAHKSYSAKRWLRICLAGMGSMGFQGPVIWWAAIHRKHHIHSDRPNDPHSMYIRPGGTTVYNEGFWQHMKGFWHSHVGWIWTPLSIRAPGWNRYVKDLYKDPDILHVHVNYIYWLAAGFVIPGVLSGLIYMSWQGVVLGILWGGFVRIFVMNHLTYWSINTLSHSVGSRPYRTADRSTNSIPLLMAVPTLGQSYHNNHHAFPYSARMAYEWYELDLGLGILNVLKACGQVSDMRQPSKEKRDAKKTRP</sequence>
<evidence type="ECO:0000256" key="3">
    <source>
        <dbReference type="ARBA" id="ARBA00022692"/>
    </source>
</evidence>